<reference evidence="16 17" key="1">
    <citation type="submission" date="2019-08" db="EMBL/GenBank/DDBJ databases">
        <title>Hyperibacter terrae gen. nov., sp. nov. and Hyperibacter viscosus sp. nov., two new members in the family Rhodospirillaceae isolated from the rhizosphere of Hypericum perforatum.</title>
        <authorList>
            <person name="Noviana Z."/>
        </authorList>
    </citation>
    <scope>NUCLEOTIDE SEQUENCE [LARGE SCALE GENOMIC DNA]</scope>
    <source>
        <strain evidence="16 17">R5959</strain>
    </source>
</reference>
<evidence type="ECO:0000313" key="16">
    <source>
        <dbReference type="EMBL" id="QEX23731.1"/>
    </source>
</evidence>
<evidence type="ECO:0000256" key="8">
    <source>
        <dbReference type="ARBA" id="ARBA00022695"/>
    </source>
</evidence>
<dbReference type="GO" id="GO:0000049">
    <property type="term" value="F:tRNA binding"/>
    <property type="evidence" value="ECO:0007669"/>
    <property type="project" value="TreeGrafter"/>
</dbReference>
<dbReference type="GO" id="GO:0061710">
    <property type="term" value="F:L-threonylcarbamoyladenylate synthase"/>
    <property type="evidence" value="ECO:0007669"/>
    <property type="project" value="UniProtKB-EC"/>
</dbReference>
<keyword evidence="5 13" id="KW-0963">Cytoplasm</keyword>
<dbReference type="Gene3D" id="3.90.870.10">
    <property type="entry name" value="DHBP synthase"/>
    <property type="match status" value="1"/>
</dbReference>
<dbReference type="Gene3D" id="3.40.50.11030">
    <property type="entry name" value="Threonylcarbamoyl-AMP synthase, C-terminal domain"/>
    <property type="match status" value="1"/>
</dbReference>
<dbReference type="GO" id="GO:0008033">
    <property type="term" value="P:tRNA processing"/>
    <property type="evidence" value="ECO:0007669"/>
    <property type="project" value="UniProtKB-KW"/>
</dbReference>
<dbReference type="InterPro" id="IPR005145">
    <property type="entry name" value="Sua5_C"/>
</dbReference>
<gene>
    <name evidence="16" type="ORF">FRZ61_36700</name>
</gene>
<dbReference type="Pfam" id="PF03481">
    <property type="entry name" value="Sua5_C"/>
    <property type="match status" value="1"/>
</dbReference>
<dbReference type="EC" id="2.7.7.87" evidence="3 13"/>
<evidence type="ECO:0000256" key="12">
    <source>
        <dbReference type="ARBA" id="ARBA00048366"/>
    </source>
</evidence>
<dbReference type="NCBIfam" id="TIGR00057">
    <property type="entry name" value="L-threonylcarbamoyladenylate synthase"/>
    <property type="match status" value="1"/>
</dbReference>
<evidence type="ECO:0000256" key="11">
    <source>
        <dbReference type="ARBA" id="ARBA00029774"/>
    </source>
</evidence>
<dbReference type="Proteomes" id="UP000325797">
    <property type="component" value="Chromosome"/>
</dbReference>
<dbReference type="InterPro" id="IPR006070">
    <property type="entry name" value="Sua5-like_dom"/>
</dbReference>
<dbReference type="InterPro" id="IPR038385">
    <property type="entry name" value="Sua5/YwlC_C"/>
</dbReference>
<evidence type="ECO:0000256" key="10">
    <source>
        <dbReference type="ARBA" id="ARBA00022840"/>
    </source>
</evidence>
<dbReference type="InterPro" id="IPR017945">
    <property type="entry name" value="DHBP_synth_RibB-like_a/b_dom"/>
</dbReference>
<dbReference type="GO" id="GO:0006450">
    <property type="term" value="P:regulation of translational fidelity"/>
    <property type="evidence" value="ECO:0007669"/>
    <property type="project" value="TreeGrafter"/>
</dbReference>
<dbReference type="Pfam" id="PF01300">
    <property type="entry name" value="Sua5_yciO_yrdC"/>
    <property type="match status" value="1"/>
</dbReference>
<dbReference type="GO" id="GO:0005737">
    <property type="term" value="C:cytoplasm"/>
    <property type="evidence" value="ECO:0007669"/>
    <property type="project" value="UniProtKB-SubCell"/>
</dbReference>
<evidence type="ECO:0000259" key="15">
    <source>
        <dbReference type="PROSITE" id="PS51163"/>
    </source>
</evidence>
<dbReference type="GO" id="GO:0003725">
    <property type="term" value="F:double-stranded RNA binding"/>
    <property type="evidence" value="ECO:0007669"/>
    <property type="project" value="UniProtKB-UniRule"/>
</dbReference>
<comment type="catalytic activity">
    <reaction evidence="12 13">
        <text>L-threonine + hydrogencarbonate + ATP = L-threonylcarbamoyladenylate + diphosphate + H2O</text>
        <dbReference type="Rhea" id="RHEA:36407"/>
        <dbReference type="ChEBI" id="CHEBI:15377"/>
        <dbReference type="ChEBI" id="CHEBI:17544"/>
        <dbReference type="ChEBI" id="CHEBI:30616"/>
        <dbReference type="ChEBI" id="CHEBI:33019"/>
        <dbReference type="ChEBI" id="CHEBI:57926"/>
        <dbReference type="ChEBI" id="CHEBI:73682"/>
        <dbReference type="EC" id="2.7.7.87"/>
    </reaction>
</comment>
<keyword evidence="6 13" id="KW-0808">Transferase</keyword>
<dbReference type="KEGG" id="hadh:FRZ61_36700"/>
<feature type="binding site" evidence="14">
    <location>
        <position position="58"/>
    </location>
    <ligand>
        <name>ATP</name>
        <dbReference type="ChEBI" id="CHEBI:30616"/>
    </ligand>
</feature>
<comment type="function">
    <text evidence="13">Required for the formation of a threonylcarbamoyl group on adenosine at position 37 (t(6)A37) in tRNAs that read codons beginning with adenine.</text>
</comment>
<feature type="binding site" evidence="14">
    <location>
        <position position="144"/>
    </location>
    <ligand>
        <name>ATP</name>
        <dbReference type="ChEBI" id="CHEBI:30616"/>
    </ligand>
</feature>
<accession>A0A5J6N1Z3</accession>
<dbReference type="PANTHER" id="PTHR17490">
    <property type="entry name" value="SUA5"/>
    <property type="match status" value="1"/>
</dbReference>
<dbReference type="OrthoDB" id="9814580at2"/>
<feature type="binding site" evidence="14">
    <location>
        <position position="35"/>
    </location>
    <ligand>
        <name>L-threonine</name>
        <dbReference type="ChEBI" id="CHEBI:57926"/>
    </ligand>
</feature>
<feature type="binding site" evidence="14">
    <location>
        <position position="196"/>
    </location>
    <ligand>
        <name>ATP</name>
        <dbReference type="ChEBI" id="CHEBI:30616"/>
    </ligand>
</feature>
<evidence type="ECO:0000256" key="14">
    <source>
        <dbReference type="PIRSR" id="PIRSR004930-1"/>
    </source>
</evidence>
<evidence type="ECO:0000256" key="13">
    <source>
        <dbReference type="PIRNR" id="PIRNR004930"/>
    </source>
</evidence>
<dbReference type="SUPFAM" id="SSF55821">
    <property type="entry name" value="YrdC/RibB"/>
    <property type="match status" value="1"/>
</dbReference>
<dbReference type="EMBL" id="CP042582">
    <property type="protein sequence ID" value="QEX23731.1"/>
    <property type="molecule type" value="Genomic_DNA"/>
</dbReference>
<evidence type="ECO:0000256" key="2">
    <source>
        <dbReference type="ARBA" id="ARBA00007663"/>
    </source>
</evidence>
<dbReference type="RefSeq" id="WP_151119077.1">
    <property type="nucleotide sequence ID" value="NZ_CP042582.1"/>
</dbReference>
<organism evidence="16 17">
    <name type="scientific">Hypericibacter adhaerens</name>
    <dbReference type="NCBI Taxonomy" id="2602016"/>
    <lineage>
        <taxon>Bacteria</taxon>
        <taxon>Pseudomonadati</taxon>
        <taxon>Pseudomonadota</taxon>
        <taxon>Alphaproteobacteria</taxon>
        <taxon>Rhodospirillales</taxon>
        <taxon>Dongiaceae</taxon>
        <taxon>Hypericibacter</taxon>
    </lineage>
</organism>
<dbReference type="PIRSF" id="PIRSF004930">
    <property type="entry name" value="Tln_factor_SUA5"/>
    <property type="match status" value="1"/>
</dbReference>
<keyword evidence="17" id="KW-1185">Reference proteome</keyword>
<dbReference type="PROSITE" id="PS51163">
    <property type="entry name" value="YRDC"/>
    <property type="match status" value="1"/>
</dbReference>
<proteinExistence type="inferred from homology"/>
<evidence type="ECO:0000313" key="17">
    <source>
        <dbReference type="Proteomes" id="UP000325797"/>
    </source>
</evidence>
<feature type="binding site" evidence="14">
    <location>
        <position position="62"/>
    </location>
    <ligand>
        <name>ATP</name>
        <dbReference type="ChEBI" id="CHEBI:30616"/>
    </ligand>
</feature>
<evidence type="ECO:0000256" key="1">
    <source>
        <dbReference type="ARBA" id="ARBA00004496"/>
    </source>
</evidence>
<keyword evidence="10 13" id="KW-0067">ATP-binding</keyword>
<comment type="subcellular location">
    <subcellularLocation>
        <location evidence="1 13">Cytoplasm</location>
    </subcellularLocation>
</comment>
<sequence>MNGPSPRILSPTDEAIAEAAALLEKGALVALPTETVYGLAGDATSDSAVAAIFAAKDRPQFNPLIAHYPSAEAAARDVSFDPRAQELARRFWPGPLTLVLPRRADCRVSLLASAGLDSQAVRVPRHEVAQRLLAKFGRPLAAPSANRSGRVSPTLPQHVAEELGHRVALILDGGACAIGIESSVVALLGNDAVLLRPGAVTEEEIQAAIGPLAHAGEAGQPRGPGMMASHYAPELPLRLDATSLRDNEALLAFGSQPLPGAALSFNLSAGGDLQEAAAHLFAALRQLDRDGRCQGLSGIAAMPVPDRGIGRAINDRLRRAAAPRPVS</sequence>
<dbReference type="InterPro" id="IPR050156">
    <property type="entry name" value="TC-AMP_synthase_SUA5"/>
</dbReference>
<feature type="domain" description="YrdC-like" evidence="15">
    <location>
        <begin position="13"/>
        <end position="200"/>
    </location>
</feature>
<dbReference type="InterPro" id="IPR010923">
    <property type="entry name" value="T(6)A37_SUA5"/>
</dbReference>
<evidence type="ECO:0000256" key="9">
    <source>
        <dbReference type="ARBA" id="ARBA00022741"/>
    </source>
</evidence>
<evidence type="ECO:0000256" key="7">
    <source>
        <dbReference type="ARBA" id="ARBA00022694"/>
    </source>
</evidence>
<keyword evidence="9 13" id="KW-0547">Nucleotide-binding</keyword>
<protein>
    <recommendedName>
        <fullName evidence="4 13">Threonylcarbamoyl-AMP synthase</fullName>
        <shortName evidence="13">TC-AMP synthase</shortName>
        <ecNumber evidence="3 13">2.7.7.87</ecNumber>
    </recommendedName>
    <alternativeName>
        <fullName evidence="11 13">L-threonylcarbamoyladenylate synthase</fullName>
    </alternativeName>
</protein>
<feature type="binding site" evidence="14">
    <location>
        <position position="122"/>
    </location>
    <ligand>
        <name>L-threonine</name>
        <dbReference type="ChEBI" id="CHEBI:57926"/>
    </ligand>
</feature>
<evidence type="ECO:0000256" key="5">
    <source>
        <dbReference type="ARBA" id="ARBA00022490"/>
    </source>
</evidence>
<feature type="binding site" evidence="14">
    <location>
        <position position="231"/>
    </location>
    <ligand>
        <name>ATP</name>
        <dbReference type="ChEBI" id="CHEBI:30616"/>
    </ligand>
</feature>
<dbReference type="AlphaFoldDB" id="A0A5J6N1Z3"/>
<dbReference type="GO" id="GO:0005524">
    <property type="term" value="F:ATP binding"/>
    <property type="evidence" value="ECO:0007669"/>
    <property type="project" value="UniProtKB-UniRule"/>
</dbReference>
<comment type="similarity">
    <text evidence="2 13">Belongs to the SUA5 family.</text>
</comment>
<name>A0A5J6N1Z3_9PROT</name>
<keyword evidence="7 13" id="KW-0819">tRNA processing</keyword>
<keyword evidence="8 13" id="KW-0548">Nucleotidyltransferase</keyword>
<feature type="binding site" evidence="14">
    <location>
        <position position="182"/>
    </location>
    <ligand>
        <name>L-threonine</name>
        <dbReference type="ChEBI" id="CHEBI:57926"/>
    </ligand>
</feature>
<feature type="binding site" evidence="14">
    <location>
        <position position="142"/>
    </location>
    <ligand>
        <name>L-threonine</name>
        <dbReference type="ChEBI" id="CHEBI:57926"/>
    </ligand>
</feature>
<dbReference type="PANTHER" id="PTHR17490:SF16">
    <property type="entry name" value="THREONYLCARBAMOYL-AMP SYNTHASE"/>
    <property type="match status" value="1"/>
</dbReference>
<evidence type="ECO:0000256" key="6">
    <source>
        <dbReference type="ARBA" id="ARBA00022679"/>
    </source>
</evidence>
<feature type="binding site" evidence="14">
    <location>
        <position position="67"/>
    </location>
    <ligand>
        <name>L-threonine</name>
        <dbReference type="ChEBI" id="CHEBI:57926"/>
    </ligand>
</feature>
<evidence type="ECO:0000256" key="4">
    <source>
        <dbReference type="ARBA" id="ARBA00015492"/>
    </source>
</evidence>
<feature type="binding site" evidence="14">
    <location>
        <position position="152"/>
    </location>
    <ligand>
        <name>ATP</name>
        <dbReference type="ChEBI" id="CHEBI:30616"/>
    </ligand>
</feature>
<evidence type="ECO:0000256" key="3">
    <source>
        <dbReference type="ARBA" id="ARBA00012584"/>
    </source>
</evidence>